<dbReference type="EMBL" id="SDEE01000600">
    <property type="protein sequence ID" value="RXW15092.1"/>
    <property type="molecule type" value="Genomic_DNA"/>
</dbReference>
<dbReference type="OrthoDB" id="2796825at2759"/>
<keyword evidence="3" id="KW-1185">Reference proteome</keyword>
<reference evidence="2 3" key="1">
    <citation type="submission" date="2019-01" db="EMBL/GenBank/DDBJ databases">
        <title>Draft genome sequence of Psathyrella aberdarensis IHI B618.</title>
        <authorList>
            <person name="Buettner E."/>
            <person name="Kellner H."/>
        </authorList>
    </citation>
    <scope>NUCLEOTIDE SEQUENCE [LARGE SCALE GENOMIC DNA]</scope>
    <source>
        <strain evidence="2 3">IHI B618</strain>
    </source>
</reference>
<dbReference type="Proteomes" id="UP000290288">
    <property type="component" value="Unassembled WGS sequence"/>
</dbReference>
<protein>
    <submittedName>
        <fullName evidence="2">Uncharacterized protein</fullName>
    </submittedName>
</protein>
<gene>
    <name evidence="2" type="ORF">EST38_g10762</name>
</gene>
<sequence length="85" mass="9365">MIIFRVTTGRSFTKFPAVKDGAVSNPLEFAHQTAESCFLQSAFNQDRDFNPERGNASSGGHRVEAEGIVYITQEQRGSGDVEKVE</sequence>
<name>A0A4Q2D862_9AGAR</name>
<organism evidence="2 3">
    <name type="scientific">Candolleomyces aberdarensis</name>
    <dbReference type="NCBI Taxonomy" id="2316362"/>
    <lineage>
        <taxon>Eukaryota</taxon>
        <taxon>Fungi</taxon>
        <taxon>Dikarya</taxon>
        <taxon>Basidiomycota</taxon>
        <taxon>Agaricomycotina</taxon>
        <taxon>Agaricomycetes</taxon>
        <taxon>Agaricomycetidae</taxon>
        <taxon>Agaricales</taxon>
        <taxon>Agaricineae</taxon>
        <taxon>Psathyrellaceae</taxon>
        <taxon>Candolleomyces</taxon>
    </lineage>
</organism>
<accession>A0A4Q2D862</accession>
<evidence type="ECO:0000256" key="1">
    <source>
        <dbReference type="SAM" id="MobiDB-lite"/>
    </source>
</evidence>
<proteinExistence type="predicted"/>
<dbReference type="AlphaFoldDB" id="A0A4Q2D862"/>
<comment type="caution">
    <text evidence="2">The sequence shown here is derived from an EMBL/GenBank/DDBJ whole genome shotgun (WGS) entry which is preliminary data.</text>
</comment>
<feature type="region of interest" description="Disordered" evidence="1">
    <location>
        <begin position="48"/>
        <end position="67"/>
    </location>
</feature>
<evidence type="ECO:0000313" key="2">
    <source>
        <dbReference type="EMBL" id="RXW15092.1"/>
    </source>
</evidence>
<evidence type="ECO:0000313" key="3">
    <source>
        <dbReference type="Proteomes" id="UP000290288"/>
    </source>
</evidence>